<dbReference type="Gene3D" id="3.60.15.10">
    <property type="entry name" value="Ribonuclease Z/Hydroxyacylglutathione hydrolase-like"/>
    <property type="match status" value="1"/>
</dbReference>
<evidence type="ECO:0000313" key="2">
    <source>
        <dbReference type="Proteomes" id="UP000254925"/>
    </source>
</evidence>
<reference evidence="1 2" key="1">
    <citation type="submission" date="2018-07" db="EMBL/GenBank/DDBJ databases">
        <title>Genomic Encyclopedia of Type Strains, Phase IV (KMG-IV): sequencing the most valuable type-strain genomes for metagenomic binning, comparative biology and taxonomic classification.</title>
        <authorList>
            <person name="Goeker M."/>
        </authorList>
    </citation>
    <scope>NUCLEOTIDE SEQUENCE [LARGE SCALE GENOMIC DNA]</scope>
    <source>
        <strain evidence="1 2">DSM 14364</strain>
    </source>
</reference>
<dbReference type="GO" id="GO:0042781">
    <property type="term" value="F:3'-tRNA processing endoribonuclease activity"/>
    <property type="evidence" value="ECO:0007669"/>
    <property type="project" value="TreeGrafter"/>
</dbReference>
<gene>
    <name evidence="1" type="ORF">DES45_10346</name>
</gene>
<dbReference type="InterPro" id="IPR036866">
    <property type="entry name" value="RibonucZ/Hydroxyglut_hydro"/>
</dbReference>
<dbReference type="RefSeq" id="WP_114769525.1">
    <property type="nucleotide sequence ID" value="NZ_QQBB01000003.1"/>
</dbReference>
<dbReference type="AlphaFoldDB" id="A0A370HMJ8"/>
<evidence type="ECO:0000313" key="1">
    <source>
        <dbReference type="EMBL" id="RDI59792.1"/>
    </source>
</evidence>
<comment type="caution">
    <text evidence="1">The sequence shown here is derived from an EMBL/GenBank/DDBJ whole genome shotgun (WGS) entry which is preliminary data.</text>
</comment>
<dbReference type="OrthoDB" id="9800940at2"/>
<proteinExistence type="predicted"/>
<dbReference type="EMBL" id="QQBB01000003">
    <property type="protein sequence ID" value="RDI59792.1"/>
    <property type="molecule type" value="Genomic_DNA"/>
</dbReference>
<dbReference type="Proteomes" id="UP000254925">
    <property type="component" value="Unassembled WGS sequence"/>
</dbReference>
<keyword evidence="2" id="KW-1185">Reference proteome</keyword>
<name>A0A370HMJ8_9HYPH</name>
<dbReference type="NCBIfam" id="NF002558">
    <property type="entry name" value="PRK02126.1"/>
    <property type="match status" value="1"/>
</dbReference>
<organism evidence="1 2">
    <name type="scientific">Microvirga subterranea</name>
    <dbReference type="NCBI Taxonomy" id="186651"/>
    <lineage>
        <taxon>Bacteria</taxon>
        <taxon>Pseudomonadati</taxon>
        <taxon>Pseudomonadota</taxon>
        <taxon>Alphaproteobacteria</taxon>
        <taxon>Hyphomicrobiales</taxon>
        <taxon>Methylobacteriaceae</taxon>
        <taxon>Microvirga</taxon>
    </lineage>
</organism>
<dbReference type="PANTHER" id="PTHR46018:SF7">
    <property type="entry name" value="RIBONUCLEASE Z"/>
    <property type="match status" value="1"/>
</dbReference>
<dbReference type="SUPFAM" id="SSF56281">
    <property type="entry name" value="Metallo-hydrolase/oxidoreductase"/>
    <property type="match status" value="1"/>
</dbReference>
<dbReference type="PANTHER" id="PTHR46018">
    <property type="entry name" value="ZINC PHOSPHODIESTERASE ELAC PROTEIN 1"/>
    <property type="match status" value="1"/>
</dbReference>
<protein>
    <submittedName>
        <fullName evidence="1">Ribonuclease Z</fullName>
    </submittedName>
</protein>
<sequence length="331" mass="37705">MSWLVQPRLVNGPFDDPGLYLDFRFGRRAILFDLGDLAPLSSRELMRVSHAFVSHTHVDHFAGFDQLLRVCLHRPGPLHLLGPPGFIDRVDHRLQGFTWNLIDETSVDFQIHVGEFWEDRIARKAVFPARQVFMRQDAEISDLPQHVVLSEDDFHIEAVSLDHGIPSLAFALRETQRVNVRRGVLERLGFPKGPWLNRAKSLIRAGTGDADLDIPGIGQISLRDVPEKLFFVGPGQSIAYVTDTAFSEENRDKILFLARDADQLFIEAVFLERDHQLAADSRHLTAFQAGLLARKARVRDLNVFHHSARYLNEPTALRHEAFWAFEQEAPL</sequence>
<accession>A0A370HMJ8</accession>